<feature type="binding site" evidence="8">
    <location>
        <position position="182"/>
    </location>
    <ligand>
        <name>substrate</name>
    </ligand>
</feature>
<dbReference type="GO" id="GO:0019464">
    <property type="term" value="P:glycine decarboxylation via glycine cleavage system"/>
    <property type="evidence" value="ECO:0007669"/>
    <property type="project" value="UniProtKB-UniRule"/>
</dbReference>
<dbReference type="InterPro" id="IPR027266">
    <property type="entry name" value="TrmE/GcvT-like"/>
</dbReference>
<sequence length="339" mass="39030">MKTPLYNLHKSLGAKFTEFAGWEMPVEYSSISKEVLSVREDCGIFDISHMGRLLIKDSLEKLEYITSRSIAKLKPKRVQYNLLMNRRGGIRDDITIYRLSEDEFFLCVNAVNKEKVCEWFKEEGIKVEDISHKTVQFALQGPRAVEVLKEFFPVESIRYYHFEVFDGIIVSRTGYTGEDGFEVYAEASKGIELFEKLVKVCTPCGLGARDVLRIEAGMPLYGHEISEDITPFEANLDRYVSLEKDFLGKEELLKKEIKKRLFGLELLQRGVPREGYRVFYKDEPIGYVSSGTYSPTLQRGIALCFVDVNLRQEGLEVELEVRGKRLPAKLRNYPFLKKA</sequence>
<dbReference type="EC" id="2.1.2.10" evidence="2 7"/>
<dbReference type="PANTHER" id="PTHR43757:SF2">
    <property type="entry name" value="AMINOMETHYLTRANSFERASE, MITOCHONDRIAL"/>
    <property type="match status" value="1"/>
</dbReference>
<keyword evidence="4 7" id="KW-0808">Transferase</keyword>
<dbReference type="Gene3D" id="3.30.1360.120">
    <property type="entry name" value="Probable tRNA modification gtpase trme, domain 1"/>
    <property type="match status" value="1"/>
</dbReference>
<evidence type="ECO:0000256" key="1">
    <source>
        <dbReference type="ARBA" id="ARBA00008609"/>
    </source>
</evidence>
<dbReference type="InterPro" id="IPR028896">
    <property type="entry name" value="GcvT/YgfZ/DmdA"/>
</dbReference>
<feature type="domain" description="Aminomethyltransferase C-terminal" evidence="10">
    <location>
        <begin position="259"/>
        <end position="337"/>
    </location>
</feature>
<dbReference type="GO" id="GO:0008483">
    <property type="term" value="F:transaminase activity"/>
    <property type="evidence" value="ECO:0007669"/>
    <property type="project" value="UniProtKB-KW"/>
</dbReference>
<evidence type="ECO:0000256" key="2">
    <source>
        <dbReference type="ARBA" id="ARBA00012616"/>
    </source>
</evidence>
<dbReference type="Gene3D" id="4.10.1250.10">
    <property type="entry name" value="Aminomethyltransferase fragment"/>
    <property type="match status" value="1"/>
</dbReference>
<name>A0A7C2V3Y2_9AQUI</name>
<dbReference type="PIRSF" id="PIRSF006487">
    <property type="entry name" value="GcvT"/>
    <property type="match status" value="1"/>
</dbReference>
<dbReference type="GO" id="GO:0005960">
    <property type="term" value="C:glycine cleavage complex"/>
    <property type="evidence" value="ECO:0007669"/>
    <property type="project" value="InterPro"/>
</dbReference>
<dbReference type="Gene3D" id="2.40.30.110">
    <property type="entry name" value="Aminomethyltransferase beta-barrel domains"/>
    <property type="match status" value="1"/>
</dbReference>
<dbReference type="InterPro" id="IPR006222">
    <property type="entry name" value="GCVT_N"/>
</dbReference>
<evidence type="ECO:0000313" key="11">
    <source>
        <dbReference type="EMBL" id="HEW46360.1"/>
    </source>
</evidence>
<evidence type="ECO:0000259" key="9">
    <source>
        <dbReference type="Pfam" id="PF01571"/>
    </source>
</evidence>
<evidence type="ECO:0000256" key="4">
    <source>
        <dbReference type="ARBA" id="ARBA00022679"/>
    </source>
</evidence>
<dbReference type="NCBIfam" id="TIGR00528">
    <property type="entry name" value="gcvT"/>
    <property type="match status" value="1"/>
</dbReference>
<dbReference type="GO" id="GO:0004047">
    <property type="term" value="F:aminomethyltransferase activity"/>
    <property type="evidence" value="ECO:0007669"/>
    <property type="project" value="UniProtKB-UniRule"/>
</dbReference>
<dbReference type="FunFam" id="4.10.1250.10:FF:000001">
    <property type="entry name" value="Aminomethyltransferase"/>
    <property type="match status" value="1"/>
</dbReference>
<dbReference type="Gene3D" id="3.30.70.1400">
    <property type="entry name" value="Aminomethyltransferase beta-barrel domains"/>
    <property type="match status" value="1"/>
</dbReference>
<dbReference type="InterPro" id="IPR022903">
    <property type="entry name" value="GcvT_bac"/>
</dbReference>
<dbReference type="FunFam" id="2.40.30.110:FF:000003">
    <property type="entry name" value="Aminomethyltransferase"/>
    <property type="match status" value="1"/>
</dbReference>
<dbReference type="GO" id="GO:0032259">
    <property type="term" value="P:methylation"/>
    <property type="evidence" value="ECO:0007669"/>
    <property type="project" value="UniProtKB-KW"/>
</dbReference>
<dbReference type="AlphaFoldDB" id="A0A7C2V3Y2"/>
<feature type="domain" description="GCVT N-terminal" evidence="9">
    <location>
        <begin position="5"/>
        <end position="244"/>
    </location>
</feature>
<dbReference type="SUPFAM" id="SSF103025">
    <property type="entry name" value="Folate-binding domain"/>
    <property type="match status" value="1"/>
</dbReference>
<dbReference type="PANTHER" id="PTHR43757">
    <property type="entry name" value="AMINOMETHYLTRANSFERASE"/>
    <property type="match status" value="1"/>
</dbReference>
<comment type="similarity">
    <text evidence="1 7">Belongs to the GcvT family.</text>
</comment>
<proteinExistence type="inferred from homology"/>
<evidence type="ECO:0000256" key="7">
    <source>
        <dbReference type="HAMAP-Rule" id="MF_00259"/>
    </source>
</evidence>
<dbReference type="Pfam" id="PF01571">
    <property type="entry name" value="GCV_T"/>
    <property type="match status" value="1"/>
</dbReference>
<comment type="catalytic activity">
    <reaction evidence="6 7">
        <text>N(6)-[(R)-S(8)-aminomethyldihydrolipoyl]-L-lysyl-[protein] + (6S)-5,6,7,8-tetrahydrofolate = N(6)-[(R)-dihydrolipoyl]-L-lysyl-[protein] + (6R)-5,10-methylene-5,6,7,8-tetrahydrofolate + NH4(+)</text>
        <dbReference type="Rhea" id="RHEA:16945"/>
        <dbReference type="Rhea" id="RHEA-COMP:10475"/>
        <dbReference type="Rhea" id="RHEA-COMP:10492"/>
        <dbReference type="ChEBI" id="CHEBI:15636"/>
        <dbReference type="ChEBI" id="CHEBI:28938"/>
        <dbReference type="ChEBI" id="CHEBI:57453"/>
        <dbReference type="ChEBI" id="CHEBI:83100"/>
        <dbReference type="ChEBI" id="CHEBI:83143"/>
        <dbReference type="EC" id="2.1.2.10"/>
    </reaction>
</comment>
<dbReference type="SUPFAM" id="SSF101790">
    <property type="entry name" value="Aminomethyltransferase beta-barrel domain"/>
    <property type="match status" value="1"/>
</dbReference>
<protein>
    <recommendedName>
        <fullName evidence="2 7">Aminomethyltransferase</fullName>
        <ecNumber evidence="2 7">2.1.2.10</ecNumber>
    </recommendedName>
    <alternativeName>
        <fullName evidence="5 7">Glycine cleavage system T protein</fullName>
    </alternativeName>
</protein>
<dbReference type="EMBL" id="DSFP01000061">
    <property type="protein sequence ID" value="HEW46360.1"/>
    <property type="molecule type" value="Genomic_DNA"/>
</dbReference>
<evidence type="ECO:0000259" key="10">
    <source>
        <dbReference type="Pfam" id="PF08669"/>
    </source>
</evidence>
<gene>
    <name evidence="7 11" type="primary">gcvT</name>
    <name evidence="11" type="ORF">ENO47_06830</name>
</gene>
<dbReference type="InterPro" id="IPR029043">
    <property type="entry name" value="GcvT/YgfZ_C"/>
</dbReference>
<evidence type="ECO:0000256" key="3">
    <source>
        <dbReference type="ARBA" id="ARBA00022576"/>
    </source>
</evidence>
<evidence type="ECO:0000256" key="6">
    <source>
        <dbReference type="ARBA" id="ARBA00047665"/>
    </source>
</evidence>
<comment type="caution">
    <text evidence="11">The sequence shown here is derived from an EMBL/GenBank/DDBJ whole genome shotgun (WGS) entry which is preliminary data.</text>
</comment>
<dbReference type="Pfam" id="PF08669">
    <property type="entry name" value="GCV_T_C"/>
    <property type="match status" value="1"/>
</dbReference>
<dbReference type="InterPro" id="IPR006223">
    <property type="entry name" value="GcvT"/>
</dbReference>
<organism evidence="11">
    <name type="scientific">Hydrogenobacter sp</name>
    <dbReference type="NCBI Taxonomy" id="2152829"/>
    <lineage>
        <taxon>Bacteria</taxon>
        <taxon>Pseudomonadati</taxon>
        <taxon>Aquificota</taxon>
        <taxon>Aquificia</taxon>
        <taxon>Aquificales</taxon>
        <taxon>Aquificaceae</taxon>
        <taxon>Hydrogenobacter</taxon>
    </lineage>
</organism>
<dbReference type="InterPro" id="IPR013977">
    <property type="entry name" value="GcvT_C"/>
</dbReference>
<keyword evidence="3 7" id="KW-0032">Aminotransferase</keyword>
<dbReference type="GO" id="GO:0005829">
    <property type="term" value="C:cytosol"/>
    <property type="evidence" value="ECO:0007669"/>
    <property type="project" value="TreeGrafter"/>
</dbReference>
<comment type="function">
    <text evidence="7">The glycine cleavage system catalyzes the degradation of glycine.</text>
</comment>
<reference evidence="11" key="1">
    <citation type="journal article" date="2020" name="mSystems">
        <title>Genome- and Community-Level Interaction Insights into Carbon Utilization and Element Cycling Functions of Hydrothermarchaeota in Hydrothermal Sediment.</title>
        <authorList>
            <person name="Zhou Z."/>
            <person name="Liu Y."/>
            <person name="Xu W."/>
            <person name="Pan J."/>
            <person name="Luo Z.H."/>
            <person name="Li M."/>
        </authorList>
    </citation>
    <scope>NUCLEOTIDE SEQUENCE [LARGE SCALE GENOMIC DNA]</scope>
    <source>
        <strain evidence="11">SpSt-132</strain>
    </source>
</reference>
<accession>A0A7C2V3Y2</accession>
<evidence type="ECO:0000256" key="8">
    <source>
        <dbReference type="PIRSR" id="PIRSR006487-1"/>
    </source>
</evidence>
<dbReference type="HAMAP" id="MF_00259">
    <property type="entry name" value="GcvT"/>
    <property type="match status" value="1"/>
</dbReference>
<keyword evidence="11" id="KW-0489">Methyltransferase</keyword>
<dbReference type="NCBIfam" id="NF001567">
    <property type="entry name" value="PRK00389.1"/>
    <property type="match status" value="1"/>
</dbReference>
<dbReference type="GO" id="GO:0008168">
    <property type="term" value="F:methyltransferase activity"/>
    <property type="evidence" value="ECO:0007669"/>
    <property type="project" value="UniProtKB-KW"/>
</dbReference>
<evidence type="ECO:0000256" key="5">
    <source>
        <dbReference type="ARBA" id="ARBA00031395"/>
    </source>
</evidence>
<comment type="subunit">
    <text evidence="7">The glycine cleavage system is composed of four proteins: P, T, L and H.</text>
</comment>